<keyword evidence="2" id="KW-1133">Transmembrane helix</keyword>
<reference evidence="3 4" key="1">
    <citation type="journal article" date="2019" name="Nat. Plants">
        <title>Genome sequencing of Musa balbisiana reveals subgenome evolution and function divergence in polyploid bananas.</title>
        <authorList>
            <person name="Yao X."/>
        </authorList>
    </citation>
    <scope>NUCLEOTIDE SEQUENCE [LARGE SCALE GENOMIC DNA]</scope>
    <source>
        <strain evidence="4">cv. DH-PKW</strain>
        <tissue evidence="3">Leaves</tissue>
    </source>
</reference>
<sequence>MPRAGTSSPSGDLLGRYINSGSAAPPIKFSLPCFSPAAHFSSDRVIPWNANASQVAQVLLTLPYSFSQLGLVSGVILQLFYDDGNALRLAAPPPVQWFEVLDGLLGPYWKAIGLAFNWFLLFGSVIQLIACARIWSFLGLDMTTYTAWYLTIAAVIHGQESCSLQSRYAARAGKARRGDLGQIVPRDTAQATGRAEVASGRSSRGTRLRRVGRVEVALGRSCRGTQLRWAGRAEVASSRSRSSSCLVRQSVMRRSANMGSKEHLRLRGGSRNNPSCGVAGSRESKSRRLCLDIRSACSLAALSSLIYGGATFGLPDAMYSVGLVLMGCRPLPRIRRVAAGRILPINSA</sequence>
<gene>
    <name evidence="3" type="ORF">C4D60_Mb05t30620</name>
</gene>
<feature type="transmembrane region" description="Helical" evidence="2">
    <location>
        <begin position="137"/>
        <end position="156"/>
    </location>
</feature>
<evidence type="ECO:0000313" key="3">
    <source>
        <dbReference type="EMBL" id="THU67999.1"/>
    </source>
</evidence>
<organism evidence="3 4">
    <name type="scientific">Musa balbisiana</name>
    <name type="common">Banana</name>
    <dbReference type="NCBI Taxonomy" id="52838"/>
    <lineage>
        <taxon>Eukaryota</taxon>
        <taxon>Viridiplantae</taxon>
        <taxon>Streptophyta</taxon>
        <taxon>Embryophyta</taxon>
        <taxon>Tracheophyta</taxon>
        <taxon>Spermatophyta</taxon>
        <taxon>Magnoliopsida</taxon>
        <taxon>Liliopsida</taxon>
        <taxon>Zingiberales</taxon>
        <taxon>Musaceae</taxon>
        <taxon>Musa</taxon>
    </lineage>
</organism>
<proteinExistence type="predicted"/>
<feature type="transmembrane region" description="Helical" evidence="2">
    <location>
        <begin position="58"/>
        <end position="81"/>
    </location>
</feature>
<keyword evidence="2" id="KW-0472">Membrane</keyword>
<comment type="caution">
    <text evidence="3">The sequence shown here is derived from an EMBL/GenBank/DDBJ whole genome shotgun (WGS) entry which is preliminary data.</text>
</comment>
<evidence type="ECO:0000256" key="2">
    <source>
        <dbReference type="SAM" id="Phobius"/>
    </source>
</evidence>
<dbReference type="STRING" id="52838.A0A4S8K039"/>
<evidence type="ECO:0000256" key="1">
    <source>
        <dbReference type="SAM" id="MobiDB-lite"/>
    </source>
</evidence>
<dbReference type="AlphaFoldDB" id="A0A4S8K039"/>
<evidence type="ECO:0000313" key="4">
    <source>
        <dbReference type="Proteomes" id="UP000317650"/>
    </source>
</evidence>
<protein>
    <recommendedName>
        <fullName evidence="5">Amino acid transporter transmembrane domain-containing protein</fullName>
    </recommendedName>
</protein>
<keyword evidence="4" id="KW-1185">Reference proteome</keyword>
<feature type="region of interest" description="Disordered" evidence="1">
    <location>
        <begin position="257"/>
        <end position="281"/>
    </location>
</feature>
<accession>A0A4S8K039</accession>
<evidence type="ECO:0008006" key="5">
    <source>
        <dbReference type="Google" id="ProtNLM"/>
    </source>
</evidence>
<dbReference type="EMBL" id="PYDT01000003">
    <property type="protein sequence ID" value="THU67999.1"/>
    <property type="molecule type" value="Genomic_DNA"/>
</dbReference>
<keyword evidence="2" id="KW-0812">Transmembrane</keyword>
<feature type="transmembrane region" description="Helical" evidence="2">
    <location>
        <begin position="108"/>
        <end position="130"/>
    </location>
</feature>
<dbReference type="Proteomes" id="UP000317650">
    <property type="component" value="Chromosome 5"/>
</dbReference>
<name>A0A4S8K039_MUSBA</name>